<sequence>MSTGDTYPTQPLPDWSTAPPEPRKRRSPWPWIITALIVVGLAIAAWFVAEWMARGLVERTIREQVITNLALPADQQVDVTVEGTVIPQLIAGKLDSVTVSSDDVPVGEVTGDVTVHAHGIGIQGDATADSATATVRLDESQVKKLLSDVQGFPVDSLGLAQPDVTMSTNLTFLGLSVPVGVSLTPSVADGALVLTPSQLQLAGADVSADDLRSRFGSIADTVLKDYTVCIAQYIPAGITLTGVEVEGQDVVADVDIDGRIVSDPALQQNGTCPA</sequence>
<dbReference type="RefSeq" id="WP_396640808.1">
    <property type="nucleotide sequence ID" value="NZ_JBIQWL010000003.1"/>
</dbReference>
<keyword evidence="2" id="KW-1133">Transmembrane helix</keyword>
<evidence type="ECO:0000256" key="1">
    <source>
        <dbReference type="SAM" id="MobiDB-lite"/>
    </source>
</evidence>
<dbReference type="Pfam" id="PF11209">
    <property type="entry name" value="LmeA"/>
    <property type="match status" value="1"/>
</dbReference>
<dbReference type="InterPro" id="IPR021373">
    <property type="entry name" value="DUF2993"/>
</dbReference>
<organism evidence="3 4">
    <name type="scientific">Microbacterium alkaliflavum</name>
    <dbReference type="NCBI Taxonomy" id="3248839"/>
    <lineage>
        <taxon>Bacteria</taxon>
        <taxon>Bacillati</taxon>
        <taxon>Actinomycetota</taxon>
        <taxon>Actinomycetes</taxon>
        <taxon>Micrococcales</taxon>
        <taxon>Microbacteriaceae</taxon>
        <taxon>Microbacterium</taxon>
    </lineage>
</organism>
<feature type="transmembrane region" description="Helical" evidence="2">
    <location>
        <begin position="29"/>
        <end position="49"/>
    </location>
</feature>
<gene>
    <name evidence="3" type="ORF">ACH3VR_10890</name>
</gene>
<keyword evidence="2" id="KW-0472">Membrane</keyword>
<protein>
    <submittedName>
        <fullName evidence="3">DUF2993 domain-containing protein</fullName>
    </submittedName>
</protein>
<dbReference type="Proteomes" id="UP001610861">
    <property type="component" value="Unassembled WGS sequence"/>
</dbReference>
<feature type="region of interest" description="Disordered" evidence="1">
    <location>
        <begin position="1"/>
        <end position="25"/>
    </location>
</feature>
<evidence type="ECO:0000313" key="3">
    <source>
        <dbReference type="EMBL" id="MFH8250861.1"/>
    </source>
</evidence>
<evidence type="ECO:0000256" key="2">
    <source>
        <dbReference type="SAM" id="Phobius"/>
    </source>
</evidence>
<proteinExistence type="predicted"/>
<reference evidence="3 4" key="1">
    <citation type="submission" date="2024-09" db="EMBL/GenBank/DDBJ databases">
        <authorList>
            <person name="Pan X."/>
        </authorList>
    </citation>
    <scope>NUCLEOTIDE SEQUENCE [LARGE SCALE GENOMIC DNA]</scope>
    <source>
        <strain evidence="3 4">B2969</strain>
    </source>
</reference>
<keyword evidence="4" id="KW-1185">Reference proteome</keyword>
<dbReference type="EMBL" id="JBIQWL010000003">
    <property type="protein sequence ID" value="MFH8250861.1"/>
    <property type="molecule type" value="Genomic_DNA"/>
</dbReference>
<evidence type="ECO:0000313" key="4">
    <source>
        <dbReference type="Proteomes" id="UP001610861"/>
    </source>
</evidence>
<keyword evidence="2" id="KW-0812">Transmembrane</keyword>
<comment type="caution">
    <text evidence="3">The sequence shown here is derived from an EMBL/GenBank/DDBJ whole genome shotgun (WGS) entry which is preliminary data.</text>
</comment>
<accession>A0ABW7Q868</accession>
<name>A0ABW7Q868_9MICO</name>